<organism evidence="1 2">
    <name type="scientific">Paragemmobacter straminiformis</name>
    <dbReference type="NCBI Taxonomy" id="2045119"/>
    <lineage>
        <taxon>Bacteria</taxon>
        <taxon>Pseudomonadati</taxon>
        <taxon>Pseudomonadota</taxon>
        <taxon>Alphaproteobacteria</taxon>
        <taxon>Rhodobacterales</taxon>
        <taxon>Paracoccaceae</taxon>
        <taxon>Paragemmobacter</taxon>
    </lineage>
</organism>
<protein>
    <recommendedName>
        <fullName evidence="3">Response regulatory domain-containing protein</fullName>
    </recommendedName>
</protein>
<evidence type="ECO:0008006" key="3">
    <source>
        <dbReference type="Google" id="ProtNLM"/>
    </source>
</evidence>
<dbReference type="EMBL" id="JACLQD010000001">
    <property type="protein sequence ID" value="MBC2834792.1"/>
    <property type="molecule type" value="Genomic_DNA"/>
</dbReference>
<gene>
    <name evidence="1" type="ORF">H7F16_04690</name>
</gene>
<dbReference type="AlphaFoldDB" id="A0A842I3R1"/>
<name>A0A842I3R1_9RHOB</name>
<proteinExistence type="predicted"/>
<comment type="caution">
    <text evidence="1">The sequence shown here is derived from an EMBL/GenBank/DDBJ whole genome shotgun (WGS) entry which is preliminary data.</text>
</comment>
<dbReference type="Proteomes" id="UP000555411">
    <property type="component" value="Unassembled WGS sequence"/>
</dbReference>
<sequence length="158" mass="16891">MLTSAPRVPAPLSAAPACALSPAEAASLVAAVLSDRPDLFAEAARLAGITADCADAATFWLLPVNAPDILILDLPVAGITDRRLALLVRQLCRICPDLVIILADPQGTHAALPRDIELVPSPEALAEAFGEARHLLSPRTSLQPLFYHRPPKRMHLFR</sequence>
<keyword evidence="2" id="KW-1185">Reference proteome</keyword>
<accession>A0A842I3R1</accession>
<dbReference type="RefSeq" id="WP_185796365.1">
    <property type="nucleotide sequence ID" value="NZ_JACLQD010000001.1"/>
</dbReference>
<evidence type="ECO:0000313" key="1">
    <source>
        <dbReference type="EMBL" id="MBC2834792.1"/>
    </source>
</evidence>
<evidence type="ECO:0000313" key="2">
    <source>
        <dbReference type="Proteomes" id="UP000555411"/>
    </source>
</evidence>
<reference evidence="1 2" key="1">
    <citation type="journal article" date="2017" name="Int. J. Syst. Evol. Microbiol.">
        <title>Gemmobacter straminiformis sp. nov., isolated from an artificial fountain.</title>
        <authorList>
            <person name="Kang J.Y."/>
            <person name="Kim M.J."/>
            <person name="Chun J."/>
            <person name="Son K.P."/>
            <person name="Jahng K.Y."/>
        </authorList>
    </citation>
    <scope>NUCLEOTIDE SEQUENCE [LARGE SCALE GENOMIC DNA]</scope>
    <source>
        <strain evidence="1 2">CAM-8</strain>
    </source>
</reference>